<evidence type="ECO:0000256" key="1">
    <source>
        <dbReference type="SAM" id="MobiDB-lite"/>
    </source>
</evidence>
<dbReference type="KEGG" id="cmt:CCM_08072"/>
<dbReference type="EMBL" id="JH126404">
    <property type="protein sequence ID" value="EGX89819.1"/>
    <property type="molecule type" value="Genomic_DNA"/>
</dbReference>
<keyword evidence="4" id="KW-1185">Reference proteome</keyword>
<evidence type="ECO:0000256" key="2">
    <source>
        <dbReference type="SAM" id="Phobius"/>
    </source>
</evidence>
<keyword evidence="2" id="KW-1133">Transmembrane helix</keyword>
<protein>
    <submittedName>
        <fullName evidence="3">Uncharacterized protein</fullName>
    </submittedName>
</protein>
<feature type="transmembrane region" description="Helical" evidence="2">
    <location>
        <begin position="216"/>
        <end position="240"/>
    </location>
</feature>
<keyword evidence="2" id="KW-0812">Transmembrane</keyword>
<dbReference type="HOGENOM" id="CLU_871585_0_0_1"/>
<dbReference type="STRING" id="983644.G3JNH9"/>
<dbReference type="OrthoDB" id="193478at2759"/>
<proteinExistence type="predicted"/>
<evidence type="ECO:0000313" key="4">
    <source>
        <dbReference type="Proteomes" id="UP000001610"/>
    </source>
</evidence>
<sequence length="319" mass="35246">MVRFTGGLLGFTLARLAFLDVAGTFCAPLDKITPLLSTVLGECYHYQRGRPGFMGIRLHLFCVLPAALLVCFQFVPVIRHCVILAYRLNGYAILLLQGGEPETHAYVCLPGIMFLFALAMAVTRIRQKRVMLHLAWMLRAWFYAGSIITLRLILLLGISIMVMLGGYWTMRACAQIDFTFAGDRNTTLSYYLDCEAWYDGAEPDKRVVVPVGTADLVQMAAALGVFFGTAGMLALFLYGVEVESYLPLYLTSYLLLLSFLTAALLACSFILGFFFFFTLAADIAYYDQISSTTPVSTVTAVEKESDGSSPEHKRNSGLA</sequence>
<reference evidence="3 4" key="1">
    <citation type="journal article" date="2011" name="Genome Biol.">
        <title>Genome sequence of the insect pathogenic fungus Cordyceps militaris, a valued traditional Chinese medicine.</title>
        <authorList>
            <person name="Zheng P."/>
            <person name="Xia Y."/>
            <person name="Xiao G."/>
            <person name="Xiong C."/>
            <person name="Hu X."/>
            <person name="Zhang S."/>
            <person name="Zheng H."/>
            <person name="Huang Y."/>
            <person name="Zhou Y."/>
            <person name="Wang S."/>
            <person name="Zhao G.P."/>
            <person name="Liu X."/>
            <person name="St Leger R.J."/>
            <person name="Wang C."/>
        </authorList>
    </citation>
    <scope>NUCLEOTIDE SEQUENCE [LARGE SCALE GENOMIC DNA]</scope>
    <source>
        <strain evidence="3 4">CM01</strain>
    </source>
</reference>
<feature type="compositionally biased region" description="Basic and acidic residues" evidence="1">
    <location>
        <begin position="301"/>
        <end position="319"/>
    </location>
</feature>
<accession>G3JNH9</accession>
<name>G3JNH9_CORMM</name>
<keyword evidence="2" id="KW-0472">Membrane</keyword>
<feature type="transmembrane region" description="Helical" evidence="2">
    <location>
        <begin position="56"/>
        <end position="75"/>
    </location>
</feature>
<dbReference type="InParanoid" id="G3JNH9"/>
<feature type="transmembrane region" description="Helical" evidence="2">
    <location>
        <begin position="252"/>
        <end position="277"/>
    </location>
</feature>
<organism evidence="3 4">
    <name type="scientific">Cordyceps militaris (strain CM01)</name>
    <name type="common">Caterpillar fungus</name>
    <dbReference type="NCBI Taxonomy" id="983644"/>
    <lineage>
        <taxon>Eukaryota</taxon>
        <taxon>Fungi</taxon>
        <taxon>Dikarya</taxon>
        <taxon>Ascomycota</taxon>
        <taxon>Pezizomycotina</taxon>
        <taxon>Sordariomycetes</taxon>
        <taxon>Hypocreomycetidae</taxon>
        <taxon>Hypocreales</taxon>
        <taxon>Cordycipitaceae</taxon>
        <taxon>Cordyceps</taxon>
    </lineage>
</organism>
<dbReference type="eggNOG" id="ENOG502RYBX">
    <property type="taxonomic scope" value="Eukaryota"/>
</dbReference>
<feature type="transmembrane region" description="Helical" evidence="2">
    <location>
        <begin position="104"/>
        <end position="122"/>
    </location>
</feature>
<gene>
    <name evidence="3" type="ORF">CCM_08072</name>
</gene>
<dbReference type="AlphaFoldDB" id="G3JNH9"/>
<feature type="transmembrane region" description="Helical" evidence="2">
    <location>
        <begin position="142"/>
        <end position="168"/>
    </location>
</feature>
<evidence type="ECO:0000313" key="3">
    <source>
        <dbReference type="EMBL" id="EGX89819.1"/>
    </source>
</evidence>
<dbReference type="RefSeq" id="XP_006673274.1">
    <property type="nucleotide sequence ID" value="XM_006673211.1"/>
</dbReference>
<dbReference type="GeneID" id="18170081"/>
<dbReference type="VEuPathDB" id="FungiDB:CCM_08072"/>
<feature type="region of interest" description="Disordered" evidence="1">
    <location>
        <begin position="300"/>
        <end position="319"/>
    </location>
</feature>
<dbReference type="Proteomes" id="UP000001610">
    <property type="component" value="Unassembled WGS sequence"/>
</dbReference>